<evidence type="ECO:0000256" key="1">
    <source>
        <dbReference type="SAM" id="MobiDB-lite"/>
    </source>
</evidence>
<dbReference type="Proteomes" id="UP001374893">
    <property type="component" value="Chromosome"/>
</dbReference>
<dbReference type="SUPFAM" id="SSF47473">
    <property type="entry name" value="EF-hand"/>
    <property type="match status" value="1"/>
</dbReference>
<evidence type="ECO:0000256" key="2">
    <source>
        <dbReference type="SAM" id="SignalP"/>
    </source>
</evidence>
<dbReference type="InterPro" id="IPR011992">
    <property type="entry name" value="EF-hand-dom_pair"/>
</dbReference>
<dbReference type="EMBL" id="AP024702">
    <property type="protein sequence ID" value="BCX47290.1"/>
    <property type="molecule type" value="Genomic_DNA"/>
</dbReference>
<name>A0ABM7RD50_9BACT</name>
<feature type="signal peptide" evidence="2">
    <location>
        <begin position="1"/>
        <end position="22"/>
    </location>
</feature>
<organism evidence="4 5">
    <name type="scientific">Haloferula helveola</name>
    <dbReference type="NCBI Taxonomy" id="490095"/>
    <lineage>
        <taxon>Bacteria</taxon>
        <taxon>Pseudomonadati</taxon>
        <taxon>Verrucomicrobiota</taxon>
        <taxon>Verrucomicrobiia</taxon>
        <taxon>Verrucomicrobiales</taxon>
        <taxon>Verrucomicrobiaceae</taxon>
        <taxon>Haloferula</taxon>
    </lineage>
</organism>
<feature type="domain" description="EF-hand" evidence="3">
    <location>
        <begin position="50"/>
        <end position="85"/>
    </location>
</feature>
<reference evidence="4 5" key="1">
    <citation type="submission" date="2021-06" db="EMBL/GenBank/DDBJ databases">
        <title>Complete genome of Haloferula helveola possessing various polysaccharide degrading enzymes.</title>
        <authorList>
            <person name="Takami H."/>
            <person name="Huang C."/>
            <person name="Hamasaki K."/>
        </authorList>
    </citation>
    <scope>NUCLEOTIDE SEQUENCE [LARGE SCALE GENOMIC DNA]</scope>
    <source>
        <strain evidence="4 5">CN-1</strain>
    </source>
</reference>
<evidence type="ECO:0000259" key="3">
    <source>
        <dbReference type="PROSITE" id="PS50222"/>
    </source>
</evidence>
<dbReference type="RefSeq" id="WP_338689405.1">
    <property type="nucleotide sequence ID" value="NZ_AP024702.1"/>
</dbReference>
<feature type="region of interest" description="Disordered" evidence="1">
    <location>
        <begin position="63"/>
        <end position="99"/>
    </location>
</feature>
<sequence>MKTHPIPAAVAALAASTLISQAIPVGGEAILKEYDSNRNRQIDQAELDTLEPSVKKTLMKRYDKDLDGTITKQELGVSDRPEKPKKKGGGGKKKKKKKR</sequence>
<dbReference type="Gene3D" id="1.10.238.10">
    <property type="entry name" value="EF-hand"/>
    <property type="match status" value="1"/>
</dbReference>
<evidence type="ECO:0000313" key="5">
    <source>
        <dbReference type="Proteomes" id="UP001374893"/>
    </source>
</evidence>
<evidence type="ECO:0000313" key="4">
    <source>
        <dbReference type="EMBL" id="BCX47290.1"/>
    </source>
</evidence>
<keyword evidence="2" id="KW-0732">Signal</keyword>
<keyword evidence="5" id="KW-1185">Reference proteome</keyword>
<feature type="chain" id="PRO_5046374283" description="EF-hand domain-containing protein" evidence="2">
    <location>
        <begin position="23"/>
        <end position="99"/>
    </location>
</feature>
<gene>
    <name evidence="4" type="ORF">HAHE_11980</name>
</gene>
<protein>
    <recommendedName>
        <fullName evidence="3">EF-hand domain-containing protein</fullName>
    </recommendedName>
</protein>
<dbReference type="PROSITE" id="PS50222">
    <property type="entry name" value="EF_HAND_2"/>
    <property type="match status" value="1"/>
</dbReference>
<accession>A0ABM7RD50</accession>
<dbReference type="InterPro" id="IPR002048">
    <property type="entry name" value="EF_hand_dom"/>
</dbReference>
<proteinExistence type="predicted"/>
<feature type="compositionally biased region" description="Basic residues" evidence="1">
    <location>
        <begin position="83"/>
        <end position="99"/>
    </location>
</feature>